<evidence type="ECO:0000256" key="13">
    <source>
        <dbReference type="SAM" id="Phobius"/>
    </source>
</evidence>
<dbReference type="GO" id="GO:0005886">
    <property type="term" value="C:plasma membrane"/>
    <property type="evidence" value="ECO:0007669"/>
    <property type="project" value="UniProtKB-SubCell"/>
</dbReference>
<dbReference type="RefSeq" id="WP_159543281.1">
    <property type="nucleotide sequence ID" value="NZ_CP047156.1"/>
</dbReference>
<evidence type="ECO:0000256" key="6">
    <source>
        <dbReference type="ARBA" id="ARBA00022475"/>
    </source>
</evidence>
<dbReference type="NCBIfam" id="NF038346">
    <property type="entry name" value="FtsX_actino"/>
    <property type="match status" value="1"/>
</dbReference>
<keyword evidence="11 12" id="KW-0131">Cell cycle</keyword>
<sequence length="301" mass="32861">MRLKFILSEVAIGLRRNMTMTIAMILTTAISLGLLGTGLLIARQINTMKEIYYDKVQVSIFIREDATDADRAAIEAKLDDLTSKDEVQDYFYESKDQAYERFQKQFEAQQDLVENTPKEAIPASYRVTLVNPERYEVIEQAFTNDSGALDPGVDQVRDDGDVLDRLFSVLNGMRNATIAIAVAGAVAALLLISNTVQLAAFTRRTETGIMRLVGASRWYTQVPFVIEAAVAGLLGAGLAIGGLFLLKRFLFEGAFASLVESGTIPAIAASDIWAVAPLIAGTGALLAAVTAWITLRLYVRQ</sequence>
<evidence type="ECO:0000256" key="10">
    <source>
        <dbReference type="ARBA" id="ARBA00023136"/>
    </source>
</evidence>
<dbReference type="GO" id="GO:0051301">
    <property type="term" value="P:cell division"/>
    <property type="evidence" value="ECO:0007669"/>
    <property type="project" value="UniProtKB-KW"/>
</dbReference>
<keyword evidence="10 12" id="KW-0472">Membrane</keyword>
<dbReference type="Gene3D" id="3.30.70.3040">
    <property type="match status" value="1"/>
</dbReference>
<evidence type="ECO:0000256" key="4">
    <source>
        <dbReference type="ARBA" id="ARBA00011160"/>
    </source>
</evidence>
<evidence type="ECO:0000313" key="16">
    <source>
        <dbReference type="EMBL" id="QHB99580.1"/>
    </source>
</evidence>
<dbReference type="OrthoDB" id="9812531at2"/>
<feature type="transmembrane region" description="Helical" evidence="13">
    <location>
        <begin position="176"/>
        <end position="201"/>
    </location>
</feature>
<evidence type="ECO:0000256" key="5">
    <source>
        <dbReference type="ARBA" id="ARBA00021907"/>
    </source>
</evidence>
<keyword evidence="6 12" id="KW-1003">Cell membrane</keyword>
<feature type="transmembrane region" description="Helical" evidence="13">
    <location>
        <begin position="21"/>
        <end position="42"/>
    </location>
</feature>
<dbReference type="KEGG" id="eke:EK0264_04300"/>
<evidence type="ECO:0000256" key="3">
    <source>
        <dbReference type="ARBA" id="ARBA00007379"/>
    </source>
</evidence>
<dbReference type="InParanoid" id="A0A7L4YJZ5"/>
<evidence type="ECO:0000259" key="14">
    <source>
        <dbReference type="Pfam" id="PF02687"/>
    </source>
</evidence>
<evidence type="ECO:0000256" key="11">
    <source>
        <dbReference type="ARBA" id="ARBA00023306"/>
    </source>
</evidence>
<dbReference type="InterPro" id="IPR047929">
    <property type="entry name" value="FtsX_actino"/>
</dbReference>
<feature type="domain" description="ABC3 transporter permease C-terminal" evidence="14">
    <location>
        <begin position="179"/>
        <end position="300"/>
    </location>
</feature>
<accession>A0A7L4YJZ5</accession>
<dbReference type="InterPro" id="IPR040690">
    <property type="entry name" value="FtsX_ECD"/>
</dbReference>
<evidence type="ECO:0000256" key="12">
    <source>
        <dbReference type="PIRNR" id="PIRNR003097"/>
    </source>
</evidence>
<dbReference type="Pfam" id="PF02687">
    <property type="entry name" value="FtsX"/>
    <property type="match status" value="1"/>
</dbReference>
<evidence type="ECO:0000256" key="2">
    <source>
        <dbReference type="ARBA" id="ARBA00004651"/>
    </source>
</evidence>
<comment type="subcellular location">
    <subcellularLocation>
        <location evidence="2">Cell membrane</location>
        <topology evidence="2">Multi-pass membrane protein</topology>
    </subcellularLocation>
</comment>
<dbReference type="PIRSF" id="PIRSF003097">
    <property type="entry name" value="FtsX"/>
    <property type="match status" value="1"/>
</dbReference>
<evidence type="ECO:0000256" key="9">
    <source>
        <dbReference type="ARBA" id="ARBA00022989"/>
    </source>
</evidence>
<evidence type="ECO:0000256" key="7">
    <source>
        <dbReference type="ARBA" id="ARBA00022618"/>
    </source>
</evidence>
<dbReference type="EMBL" id="CP047156">
    <property type="protein sequence ID" value="QHB99580.1"/>
    <property type="molecule type" value="Genomic_DNA"/>
</dbReference>
<comment type="subunit">
    <text evidence="4">Forms a membrane-associated complex with FtsE.</text>
</comment>
<feature type="transmembrane region" description="Helical" evidence="13">
    <location>
        <begin position="272"/>
        <end position="295"/>
    </location>
</feature>
<keyword evidence="7 12" id="KW-0132">Cell division</keyword>
<dbReference type="Pfam" id="PF18075">
    <property type="entry name" value="FtsX_ECD"/>
    <property type="match status" value="1"/>
</dbReference>
<dbReference type="FunCoup" id="A0A7L4YJZ5">
    <property type="interactions" value="42"/>
</dbReference>
<comment type="similarity">
    <text evidence="3 12">Belongs to the ABC-4 integral membrane protein family. FtsX subfamily.</text>
</comment>
<comment type="function">
    <text evidence="1">Part of the ABC transporter FtsEX involved in cellular division.</text>
</comment>
<dbReference type="InterPro" id="IPR003838">
    <property type="entry name" value="ABC3_permease_C"/>
</dbReference>
<organism evidence="16 17">
    <name type="scientific">Epidermidibacterium keratini</name>
    <dbReference type="NCBI Taxonomy" id="1891644"/>
    <lineage>
        <taxon>Bacteria</taxon>
        <taxon>Bacillati</taxon>
        <taxon>Actinomycetota</taxon>
        <taxon>Actinomycetes</taxon>
        <taxon>Sporichthyales</taxon>
        <taxon>Sporichthyaceae</taxon>
        <taxon>Epidermidibacterium</taxon>
    </lineage>
</organism>
<dbReference type="PANTHER" id="PTHR47755:SF1">
    <property type="entry name" value="CELL DIVISION PROTEIN FTSX"/>
    <property type="match status" value="1"/>
</dbReference>
<evidence type="ECO:0000256" key="1">
    <source>
        <dbReference type="ARBA" id="ARBA00003552"/>
    </source>
</evidence>
<gene>
    <name evidence="16" type="ORF">EK0264_04300</name>
</gene>
<dbReference type="AlphaFoldDB" id="A0A7L4YJZ5"/>
<dbReference type="Proteomes" id="UP000463857">
    <property type="component" value="Chromosome"/>
</dbReference>
<protein>
    <recommendedName>
        <fullName evidence="5 12">Cell division protein FtsX</fullName>
    </recommendedName>
</protein>
<keyword evidence="17" id="KW-1185">Reference proteome</keyword>
<evidence type="ECO:0000259" key="15">
    <source>
        <dbReference type="Pfam" id="PF18075"/>
    </source>
</evidence>
<keyword evidence="9 13" id="KW-1133">Transmembrane helix</keyword>
<dbReference type="InterPro" id="IPR004513">
    <property type="entry name" value="FtsX"/>
</dbReference>
<evidence type="ECO:0000313" key="17">
    <source>
        <dbReference type="Proteomes" id="UP000463857"/>
    </source>
</evidence>
<keyword evidence="8 13" id="KW-0812">Transmembrane</keyword>
<proteinExistence type="inferred from homology"/>
<reference evidence="16 17" key="1">
    <citation type="journal article" date="2018" name="Int. J. Syst. Evol. Microbiol.">
        <title>Epidermidibacterium keratini gen. nov., sp. nov., a member of the family Sporichthyaceae, isolated from keratin epidermis.</title>
        <authorList>
            <person name="Lee D.G."/>
            <person name="Trujillo M.E."/>
            <person name="Kang S."/>
            <person name="Nam J.J."/>
            <person name="Kim Y.J."/>
        </authorList>
    </citation>
    <scope>NUCLEOTIDE SEQUENCE [LARGE SCALE GENOMIC DNA]</scope>
    <source>
        <strain evidence="16 17">EPI-7</strain>
    </source>
</reference>
<feature type="transmembrane region" description="Helical" evidence="13">
    <location>
        <begin position="222"/>
        <end position="246"/>
    </location>
</feature>
<feature type="domain" description="FtsX extracellular" evidence="15">
    <location>
        <begin position="56"/>
        <end position="145"/>
    </location>
</feature>
<dbReference type="PANTHER" id="PTHR47755">
    <property type="entry name" value="CELL DIVISION PROTEIN FTSX"/>
    <property type="match status" value="1"/>
</dbReference>
<evidence type="ECO:0000256" key="8">
    <source>
        <dbReference type="ARBA" id="ARBA00022692"/>
    </source>
</evidence>
<name>A0A7L4YJZ5_9ACTN</name>